<dbReference type="Gene3D" id="3.20.20.140">
    <property type="entry name" value="Metal-dependent hydrolases"/>
    <property type="match status" value="1"/>
</dbReference>
<proteinExistence type="predicted"/>
<protein>
    <submittedName>
        <fullName evidence="3">Amidohydrolase family protein</fullName>
    </submittedName>
</protein>
<dbReference type="EMBL" id="JACKVC010000021">
    <property type="protein sequence ID" value="MCV7391234.1"/>
    <property type="molecule type" value="Genomic_DNA"/>
</dbReference>
<keyword evidence="1" id="KW-0378">Hydrolase</keyword>
<dbReference type="PANTHER" id="PTHR43794">
    <property type="entry name" value="AMINOHYDROLASE SSNA-RELATED"/>
    <property type="match status" value="1"/>
</dbReference>
<feature type="domain" description="Amidohydrolase-related" evidence="2">
    <location>
        <begin position="55"/>
        <end position="420"/>
    </location>
</feature>
<dbReference type="Pfam" id="PF01979">
    <property type="entry name" value="Amidohydro_1"/>
    <property type="match status" value="1"/>
</dbReference>
<evidence type="ECO:0000313" key="3">
    <source>
        <dbReference type="EMBL" id="MCV7391234.1"/>
    </source>
</evidence>
<dbReference type="AlphaFoldDB" id="A0AAW5TAC4"/>
<dbReference type="GO" id="GO:0016810">
    <property type="term" value="F:hydrolase activity, acting on carbon-nitrogen (but not peptide) bonds"/>
    <property type="evidence" value="ECO:0007669"/>
    <property type="project" value="InterPro"/>
</dbReference>
<evidence type="ECO:0000259" key="2">
    <source>
        <dbReference type="Pfam" id="PF01979"/>
    </source>
</evidence>
<dbReference type="PANTHER" id="PTHR43794:SF11">
    <property type="entry name" value="AMIDOHYDROLASE-RELATED DOMAIN-CONTAINING PROTEIN"/>
    <property type="match status" value="1"/>
</dbReference>
<name>A0AAW5TAC4_9MYCO</name>
<dbReference type="SUPFAM" id="SSF51338">
    <property type="entry name" value="Composite domain of metallo-dependent hydrolases"/>
    <property type="match status" value="1"/>
</dbReference>
<dbReference type="InterPro" id="IPR011059">
    <property type="entry name" value="Metal-dep_hydrolase_composite"/>
</dbReference>
<dbReference type="InterPro" id="IPR032466">
    <property type="entry name" value="Metal_Hydrolase"/>
</dbReference>
<gene>
    <name evidence="3" type="ORF">H5P34_24535</name>
</gene>
<dbReference type="Proteomes" id="UP001141659">
    <property type="component" value="Unassembled WGS sequence"/>
</dbReference>
<reference evidence="3" key="2">
    <citation type="journal article" date="2022" name="BMC Genomics">
        <title>Comparative genome analysis of mycobacteria focusing on tRNA and non-coding RNA.</title>
        <authorList>
            <person name="Behra P.R.K."/>
            <person name="Pettersson B.M.F."/>
            <person name="Ramesh M."/>
            <person name="Das S."/>
            <person name="Dasgupta S."/>
            <person name="Kirsebom L.A."/>
        </authorList>
    </citation>
    <scope>NUCLEOTIDE SEQUENCE</scope>
    <source>
        <strain evidence="3">DSM 44242</strain>
    </source>
</reference>
<evidence type="ECO:0000313" key="4">
    <source>
        <dbReference type="Proteomes" id="UP001141659"/>
    </source>
</evidence>
<dbReference type="RefSeq" id="WP_051577380.1">
    <property type="nucleotide sequence ID" value="NZ_JACKVC010000021.1"/>
</dbReference>
<dbReference type="SUPFAM" id="SSF51556">
    <property type="entry name" value="Metallo-dependent hydrolases"/>
    <property type="match status" value="1"/>
</dbReference>
<comment type="caution">
    <text evidence="3">The sequence shown here is derived from an EMBL/GenBank/DDBJ whole genome shotgun (WGS) entry which is preliminary data.</text>
</comment>
<dbReference type="InterPro" id="IPR006680">
    <property type="entry name" value="Amidohydro-rel"/>
</dbReference>
<dbReference type="Gene3D" id="2.30.40.10">
    <property type="entry name" value="Urease, subunit C, domain 1"/>
    <property type="match status" value="1"/>
</dbReference>
<dbReference type="InterPro" id="IPR050287">
    <property type="entry name" value="MTA/SAH_deaminase"/>
</dbReference>
<organism evidence="3 4">
    <name type="scientific">Mycolicibacterium porcinum</name>
    <dbReference type="NCBI Taxonomy" id="39693"/>
    <lineage>
        <taxon>Bacteria</taxon>
        <taxon>Bacillati</taxon>
        <taxon>Actinomycetota</taxon>
        <taxon>Actinomycetes</taxon>
        <taxon>Mycobacteriales</taxon>
        <taxon>Mycobacteriaceae</taxon>
        <taxon>Mycolicibacterium</taxon>
    </lineage>
</organism>
<evidence type="ECO:0000256" key="1">
    <source>
        <dbReference type="ARBA" id="ARBA00022801"/>
    </source>
</evidence>
<reference evidence="3" key="1">
    <citation type="submission" date="2020-07" db="EMBL/GenBank/DDBJ databases">
        <authorList>
            <person name="Pettersson B.M.F."/>
            <person name="Behra P.R.K."/>
            <person name="Ramesh M."/>
            <person name="Das S."/>
            <person name="Dasgupta S."/>
            <person name="Kirsebom L.A."/>
        </authorList>
    </citation>
    <scope>NUCLEOTIDE SEQUENCE</scope>
    <source>
        <strain evidence="3">DSM 44242</strain>
    </source>
</reference>
<accession>A0AAW5TAC4</accession>
<sequence>MSVTIHTAPWLLTGRGDPIRHGAVVIADTHIAAVGPLTDVLRRFDDTDVVEWQGVLIPGLVNAHTHLQYSGMADIGTRGYASFEEWSEVFEQSYEAANSLADGWRPAAAAGLRTMLASGTTAAGDVVTHAEALDVLRTGGLHGVAYWEVMAWHAPDWTDRGRAATLRLLEEQGATGDAAVGLSPHAPYSLDTEVLRDLGTLSRRRGLRSHLHLAESAAEHDFVAHGSGALAEQWRAWGFGGFELLRRGGVNLSAVSYAESVAALGPDTHIAHGIYVDADDRATLRRHSTAVALCPRSNAALGLAEAPVADYLREGNIVAVGTDSLSSSPSLDVLADTASLYRIARSQGYHESDLHRRLFAAVTEGGAAALGMSHRIGTLEPGKLADFAVLEVDARRGRDVLATIVEAGEGSAIGTVIAGTIRFDRAGERTPAV</sequence>